<dbReference type="EMBL" id="JQ312117">
    <property type="protein sequence ID" value="AFH19743.1"/>
    <property type="molecule type" value="Genomic_DNA"/>
</dbReference>
<dbReference type="KEGG" id="vg:14011998"/>
<organism evidence="1 2">
    <name type="scientific">Agrobacterium phage 7-7-1</name>
    <dbReference type="NCBI Taxonomy" id="1161931"/>
    <lineage>
        <taxon>Viruses</taxon>
        <taxon>Duplodnaviria</taxon>
        <taxon>Heunggongvirae</taxon>
        <taxon>Uroviricota</taxon>
        <taxon>Caudoviricetes</taxon>
        <taxon>Schmittlotzvirus</taxon>
        <taxon>Schmittlotzvirus sv771</taxon>
    </lineage>
</organism>
<evidence type="ECO:0000313" key="2">
    <source>
        <dbReference type="Proteomes" id="UP000003754"/>
    </source>
</evidence>
<dbReference type="SMR" id="J7FAQ9"/>
<protein>
    <submittedName>
        <fullName evidence="1">Uncharacterized protein</fullName>
    </submittedName>
</protein>
<sequence length="62" mass="6905">MKIEGYTEVGLKNLIDSGQRWKNARRAVCEASVFDATYRAKLNELSEAEDALSRAVSEDIGK</sequence>
<dbReference type="RefSeq" id="YP_007006501.1">
    <property type="nucleotide sequence ID" value="NC_019519.1"/>
</dbReference>
<proteinExistence type="predicted"/>
<reference evidence="1 2" key="1">
    <citation type="submission" date="2011-12" db="EMBL/GenBank/DDBJ databases">
        <title>The genome sequence of the flagella-specific Agrobacterium bacteriophage 7-7-1.</title>
        <authorList>
            <person name="Schmitt R."/>
            <person name="Van den Bossche A."/>
            <person name="Lavigne R."/>
            <person name="Kropinski A.M."/>
        </authorList>
    </citation>
    <scope>NUCLEOTIDE SEQUENCE [LARGE SCALE GENOMIC DNA]</scope>
</reference>
<evidence type="ECO:0000313" key="1">
    <source>
        <dbReference type="EMBL" id="AFH19743.1"/>
    </source>
</evidence>
<dbReference type="Proteomes" id="UP000003754">
    <property type="component" value="Segment"/>
</dbReference>
<name>J7FAQ9_9CAUD</name>
<accession>J7FAQ9</accession>
<dbReference type="GeneID" id="14011998"/>
<keyword evidence="2" id="KW-1185">Reference proteome</keyword>
<gene>
    <name evidence="1" type="ORF">7-7-1_00045</name>
</gene>